<dbReference type="AlphaFoldDB" id="A0A930Y0A5"/>
<sequence>MKKFILTVLLLSSLASYSQLENMTIINIIPIDFNAHNTEGTALTVPVGKIWVLQSGAPNVSAYVYVKPPGFGSFNSSMPMSHSDSFPFFIIEGSKVYSLNGYLNIIEYNSPSTQTGTLALNEIKSIINKITIDRQN</sequence>
<evidence type="ECO:0000313" key="3">
    <source>
        <dbReference type="Proteomes" id="UP000646211"/>
    </source>
</evidence>
<feature type="chain" id="PRO_5037413174" description="DUF4369 domain-containing protein" evidence="1">
    <location>
        <begin position="19"/>
        <end position="136"/>
    </location>
</feature>
<organism evidence="2 3">
    <name type="scientific">Flavobacterium soyangense</name>
    <dbReference type="NCBI Taxonomy" id="2023265"/>
    <lineage>
        <taxon>Bacteria</taxon>
        <taxon>Pseudomonadati</taxon>
        <taxon>Bacteroidota</taxon>
        <taxon>Flavobacteriia</taxon>
        <taxon>Flavobacteriales</taxon>
        <taxon>Flavobacteriaceae</taxon>
        <taxon>Flavobacterium</taxon>
    </lineage>
</organism>
<name>A0A930Y0A5_9FLAO</name>
<protein>
    <recommendedName>
        <fullName evidence="4">DUF4369 domain-containing protein</fullName>
    </recommendedName>
</protein>
<evidence type="ECO:0000313" key="2">
    <source>
        <dbReference type="EMBL" id="MBF2709758.1"/>
    </source>
</evidence>
<accession>A0A930Y0A5</accession>
<evidence type="ECO:0000256" key="1">
    <source>
        <dbReference type="SAM" id="SignalP"/>
    </source>
</evidence>
<keyword evidence="3" id="KW-1185">Reference proteome</keyword>
<dbReference type="Proteomes" id="UP000646211">
    <property type="component" value="Unassembled WGS sequence"/>
</dbReference>
<feature type="signal peptide" evidence="1">
    <location>
        <begin position="1"/>
        <end position="18"/>
    </location>
</feature>
<comment type="caution">
    <text evidence="2">The sequence shown here is derived from an EMBL/GenBank/DDBJ whole genome shotgun (WGS) entry which is preliminary data.</text>
</comment>
<keyword evidence="1" id="KW-0732">Signal</keyword>
<proteinExistence type="predicted"/>
<dbReference type="EMBL" id="JADHEC010000041">
    <property type="protein sequence ID" value="MBF2709758.1"/>
    <property type="molecule type" value="Genomic_DNA"/>
</dbReference>
<evidence type="ECO:0008006" key="4">
    <source>
        <dbReference type="Google" id="ProtNLM"/>
    </source>
</evidence>
<reference evidence="2" key="1">
    <citation type="submission" date="2020-11" db="EMBL/GenBank/DDBJ databases">
        <title>Genome of Flavobacterium soyangense.</title>
        <authorList>
            <person name="Liu Q."/>
            <person name="Xin Y.-H."/>
        </authorList>
    </citation>
    <scope>NUCLEOTIDE SEQUENCE</scope>
    <source>
        <strain evidence="2">CGMCC 1.13493</strain>
    </source>
</reference>
<gene>
    <name evidence="2" type="ORF">IR213_14335</name>
</gene>
<dbReference type="RefSeq" id="WP_194312993.1">
    <property type="nucleotide sequence ID" value="NZ_JADHEC010000041.1"/>
</dbReference>